<proteinExistence type="predicted"/>
<evidence type="ECO:0000313" key="2">
    <source>
        <dbReference type="Proteomes" id="UP000789759"/>
    </source>
</evidence>
<dbReference type="AlphaFoldDB" id="A0A9N9ARZ3"/>
<name>A0A9N9ARZ3_9GLOM</name>
<dbReference type="OrthoDB" id="2430477at2759"/>
<sequence>MLLDPPKAVINLANWVSNPDTTIYIEMITVFVTLNRQELIQDLDFFQIRNIPIAPFVFSRIECMQEILLNGITNPQFTDEMAAYISQNHLNINYFKEIFEQAFNLAYTKFTKHVRQQDALLLFKSIQCFNPQFIRQSTLRHNLSDYSNILEFQHPSNRLIDEWKVYCEMDENFDINNEFNLILENY</sequence>
<dbReference type="EMBL" id="CAJVQA010002169">
    <property type="protein sequence ID" value="CAG8538759.1"/>
    <property type="molecule type" value="Genomic_DNA"/>
</dbReference>
<gene>
    <name evidence="1" type="ORF">CPELLU_LOCUS4197</name>
</gene>
<keyword evidence="2" id="KW-1185">Reference proteome</keyword>
<protein>
    <submittedName>
        <fullName evidence="1">10691_t:CDS:1</fullName>
    </submittedName>
</protein>
<dbReference type="Proteomes" id="UP000789759">
    <property type="component" value="Unassembled WGS sequence"/>
</dbReference>
<accession>A0A9N9ARZ3</accession>
<reference evidence="1" key="1">
    <citation type="submission" date="2021-06" db="EMBL/GenBank/DDBJ databases">
        <authorList>
            <person name="Kallberg Y."/>
            <person name="Tangrot J."/>
            <person name="Rosling A."/>
        </authorList>
    </citation>
    <scope>NUCLEOTIDE SEQUENCE</scope>
    <source>
        <strain evidence="1">FL966</strain>
    </source>
</reference>
<evidence type="ECO:0000313" key="1">
    <source>
        <dbReference type="EMBL" id="CAG8538759.1"/>
    </source>
</evidence>
<organism evidence="1 2">
    <name type="scientific">Cetraspora pellucida</name>
    <dbReference type="NCBI Taxonomy" id="1433469"/>
    <lineage>
        <taxon>Eukaryota</taxon>
        <taxon>Fungi</taxon>
        <taxon>Fungi incertae sedis</taxon>
        <taxon>Mucoromycota</taxon>
        <taxon>Glomeromycotina</taxon>
        <taxon>Glomeromycetes</taxon>
        <taxon>Diversisporales</taxon>
        <taxon>Gigasporaceae</taxon>
        <taxon>Cetraspora</taxon>
    </lineage>
</organism>
<comment type="caution">
    <text evidence="1">The sequence shown here is derived from an EMBL/GenBank/DDBJ whole genome shotgun (WGS) entry which is preliminary data.</text>
</comment>